<dbReference type="OrthoDB" id="1445522at2"/>
<dbReference type="EMBL" id="JSYL01000002">
    <property type="protein sequence ID" value="KIA89904.1"/>
    <property type="molecule type" value="Genomic_DNA"/>
</dbReference>
<dbReference type="Proteomes" id="UP000031473">
    <property type="component" value="Unassembled WGS sequence"/>
</dbReference>
<dbReference type="RefSeq" id="WP_039349542.1">
    <property type="nucleotide sequence ID" value="NZ_FOLA01000002.1"/>
</dbReference>
<dbReference type="SUPFAM" id="SSF50630">
    <property type="entry name" value="Acid proteases"/>
    <property type="match status" value="1"/>
</dbReference>
<feature type="signal peptide" evidence="1">
    <location>
        <begin position="1"/>
        <end position="18"/>
    </location>
</feature>
<reference evidence="2 3" key="1">
    <citation type="submission" date="2014-10" db="EMBL/GenBank/DDBJ databases">
        <title>Kaistella jeonii genome.</title>
        <authorList>
            <person name="Clayton J.T."/>
            <person name="Newman J.D."/>
        </authorList>
    </citation>
    <scope>NUCLEOTIDE SEQUENCE [LARGE SCALE GENOMIC DNA]</scope>
    <source>
        <strain evidence="2 3">DSM 17048</strain>
    </source>
</reference>
<gene>
    <name evidence="2" type="ORF">OA86_04635</name>
</gene>
<keyword evidence="3" id="KW-1185">Reference proteome</keyword>
<protein>
    <recommendedName>
        <fullName evidence="4">Peptidase A2 domain-containing protein</fullName>
    </recommendedName>
</protein>
<evidence type="ECO:0008006" key="4">
    <source>
        <dbReference type="Google" id="ProtNLM"/>
    </source>
</evidence>
<organism evidence="2 3">
    <name type="scientific">Kaistella jeonii</name>
    <dbReference type="NCBI Taxonomy" id="266749"/>
    <lineage>
        <taxon>Bacteria</taxon>
        <taxon>Pseudomonadati</taxon>
        <taxon>Bacteroidota</taxon>
        <taxon>Flavobacteriia</taxon>
        <taxon>Flavobacteriales</taxon>
        <taxon>Weeksellaceae</taxon>
        <taxon>Chryseobacterium group</taxon>
        <taxon>Kaistella</taxon>
    </lineage>
</organism>
<dbReference type="GO" id="GO:0006508">
    <property type="term" value="P:proteolysis"/>
    <property type="evidence" value="ECO:0007669"/>
    <property type="project" value="InterPro"/>
</dbReference>
<evidence type="ECO:0000313" key="2">
    <source>
        <dbReference type="EMBL" id="KIA89904.1"/>
    </source>
</evidence>
<comment type="caution">
    <text evidence="2">The sequence shown here is derived from an EMBL/GenBank/DDBJ whole genome shotgun (WGS) entry which is preliminary data.</text>
</comment>
<feature type="chain" id="PRO_5030004994" description="Peptidase A2 domain-containing protein" evidence="1">
    <location>
        <begin position="19"/>
        <end position="335"/>
    </location>
</feature>
<dbReference type="Gene3D" id="2.40.70.10">
    <property type="entry name" value="Acid Proteases"/>
    <property type="match status" value="1"/>
</dbReference>
<accession>A0A0C1FPV9</accession>
<evidence type="ECO:0000313" key="3">
    <source>
        <dbReference type="Proteomes" id="UP000031473"/>
    </source>
</evidence>
<keyword evidence="1" id="KW-0732">Signal</keyword>
<evidence type="ECO:0000256" key="1">
    <source>
        <dbReference type="SAM" id="SignalP"/>
    </source>
</evidence>
<dbReference type="PROSITE" id="PS00141">
    <property type="entry name" value="ASP_PROTEASE"/>
    <property type="match status" value="1"/>
</dbReference>
<dbReference type="CDD" id="cd05483">
    <property type="entry name" value="retropepsin_like_bacteria"/>
    <property type="match status" value="1"/>
</dbReference>
<dbReference type="InterPro" id="IPR034122">
    <property type="entry name" value="Retropepsin-like_bacterial"/>
</dbReference>
<name>A0A0C1FPV9_9FLAO</name>
<sequence length="335" mass="38045">MKHKLLLLSIILSTFTFAQQLTIDETINYINTNLQDQFKLKITSERNFKVSQDKSSNQYWVDFNSELNKFFPDSSKNGNSYGTEWAYSGKIDKINISKSIDYNNEFLINFKCNDSSPCYYVIGKRYSVSFKNNVVDSKTAYLIAGTAENKYQFKLSFVNENKRDKIFNAFKYLIESIKVSPEFQNQDSDPFSVENFSALYSVIIGNKIKDEVKLNSDRGTYSISVSVNGLTKQFVLDSGASEISLSTNFERDLISQGLIKKEDYLESGLYKIADGSIVTQRRINLKEVKVGAFTVKNVTASVGNGNIPLLLGKSFLDKFSKWSIDNSSEKLILEK</sequence>
<proteinExistence type="predicted"/>
<dbReference type="Pfam" id="PF13975">
    <property type="entry name" value="gag-asp_proteas"/>
    <property type="match status" value="1"/>
</dbReference>
<dbReference type="InterPro" id="IPR001969">
    <property type="entry name" value="Aspartic_peptidase_AS"/>
</dbReference>
<dbReference type="AlphaFoldDB" id="A0A0C1FPV9"/>
<dbReference type="InterPro" id="IPR021109">
    <property type="entry name" value="Peptidase_aspartic_dom_sf"/>
</dbReference>
<dbReference type="GO" id="GO:0004190">
    <property type="term" value="F:aspartic-type endopeptidase activity"/>
    <property type="evidence" value="ECO:0007669"/>
    <property type="project" value="InterPro"/>
</dbReference>